<name>A0A2H0XCY9_UNCKA</name>
<dbReference type="GO" id="GO:0006412">
    <property type="term" value="P:translation"/>
    <property type="evidence" value="ECO:0007669"/>
    <property type="project" value="UniProtKB-UniRule"/>
</dbReference>
<protein>
    <recommendedName>
        <fullName evidence="5 6">Small ribosomal subunit protein bS20</fullName>
    </recommendedName>
</protein>
<dbReference type="EMBL" id="PEYU01000012">
    <property type="protein sequence ID" value="PIS22685.1"/>
    <property type="molecule type" value="Genomic_DNA"/>
</dbReference>
<evidence type="ECO:0000256" key="1">
    <source>
        <dbReference type="ARBA" id="ARBA00022730"/>
    </source>
</evidence>
<keyword evidence="3 6" id="KW-0689">Ribosomal protein</keyword>
<comment type="caution">
    <text evidence="8">The sequence shown here is derived from an EMBL/GenBank/DDBJ whole genome shotgun (WGS) entry which is preliminary data.</text>
</comment>
<dbReference type="SUPFAM" id="SSF46992">
    <property type="entry name" value="Ribosomal protein S20"/>
    <property type="match status" value="1"/>
</dbReference>
<evidence type="ECO:0000256" key="4">
    <source>
        <dbReference type="ARBA" id="ARBA00023274"/>
    </source>
</evidence>
<evidence type="ECO:0000256" key="3">
    <source>
        <dbReference type="ARBA" id="ARBA00022980"/>
    </source>
</evidence>
<feature type="compositionally biased region" description="Basic residues" evidence="7">
    <location>
        <begin position="9"/>
        <end position="20"/>
    </location>
</feature>
<dbReference type="InterPro" id="IPR036510">
    <property type="entry name" value="Ribosomal_bS20_sf"/>
</dbReference>
<dbReference type="GO" id="GO:1990904">
    <property type="term" value="C:ribonucleoprotein complex"/>
    <property type="evidence" value="ECO:0007669"/>
    <property type="project" value="UniProtKB-KW"/>
</dbReference>
<dbReference type="GO" id="GO:0005840">
    <property type="term" value="C:ribosome"/>
    <property type="evidence" value="ECO:0007669"/>
    <property type="project" value="UniProtKB-KW"/>
</dbReference>
<organism evidence="8 9">
    <name type="scientific">candidate division WWE3 bacterium CG08_land_8_20_14_0_20_41_10</name>
    <dbReference type="NCBI Taxonomy" id="1975085"/>
    <lineage>
        <taxon>Bacteria</taxon>
        <taxon>Katanobacteria</taxon>
    </lineage>
</organism>
<evidence type="ECO:0000313" key="8">
    <source>
        <dbReference type="EMBL" id="PIS22685.1"/>
    </source>
</evidence>
<dbReference type="Proteomes" id="UP000231252">
    <property type="component" value="Unassembled WGS sequence"/>
</dbReference>
<dbReference type="NCBIfam" id="TIGR00029">
    <property type="entry name" value="S20"/>
    <property type="match status" value="1"/>
</dbReference>
<accession>A0A2H0XCY9</accession>
<proteinExistence type="inferred from homology"/>
<evidence type="ECO:0000256" key="7">
    <source>
        <dbReference type="SAM" id="MobiDB-lite"/>
    </source>
</evidence>
<reference evidence="9" key="1">
    <citation type="submission" date="2017-09" db="EMBL/GenBank/DDBJ databases">
        <title>Depth-based differentiation of microbial function through sediment-hosted aquifers and enrichment of novel symbionts in the deep terrestrial subsurface.</title>
        <authorList>
            <person name="Probst A.J."/>
            <person name="Ladd B."/>
            <person name="Jarett J.K."/>
            <person name="Geller-Mcgrath D.E."/>
            <person name="Sieber C.M.K."/>
            <person name="Emerson J.B."/>
            <person name="Anantharaman K."/>
            <person name="Thomas B.C."/>
            <person name="Malmstrom R."/>
            <person name="Stieglmeier M."/>
            <person name="Klingl A."/>
            <person name="Woyke T."/>
            <person name="Ryan C.M."/>
            <person name="Banfield J.F."/>
        </authorList>
    </citation>
    <scope>NUCLEOTIDE SEQUENCE [LARGE SCALE GENOMIC DNA]</scope>
</reference>
<comment type="similarity">
    <text evidence="6">Belongs to the bacterial ribosomal protein bS20 family.</text>
</comment>
<dbReference type="HAMAP" id="MF_00500">
    <property type="entry name" value="Ribosomal_bS20"/>
    <property type="match status" value="1"/>
</dbReference>
<dbReference type="GO" id="GO:0019843">
    <property type="term" value="F:rRNA binding"/>
    <property type="evidence" value="ECO:0007669"/>
    <property type="project" value="UniProtKB-UniRule"/>
</dbReference>
<keyword evidence="4 6" id="KW-0687">Ribonucleoprotein</keyword>
<evidence type="ECO:0000256" key="2">
    <source>
        <dbReference type="ARBA" id="ARBA00022884"/>
    </source>
</evidence>
<feature type="region of interest" description="Disordered" evidence="7">
    <location>
        <begin position="1"/>
        <end position="20"/>
    </location>
</feature>
<dbReference type="Gene3D" id="1.20.58.110">
    <property type="entry name" value="Ribosomal protein S20"/>
    <property type="match status" value="1"/>
</dbReference>
<keyword evidence="2 6" id="KW-0694">RNA-binding</keyword>
<comment type="function">
    <text evidence="6">Binds directly to 16S ribosomal RNA.</text>
</comment>
<gene>
    <name evidence="6" type="primary">rpsT</name>
    <name evidence="8" type="ORF">COT50_00595</name>
</gene>
<dbReference type="AlphaFoldDB" id="A0A2H0XCY9"/>
<evidence type="ECO:0000256" key="5">
    <source>
        <dbReference type="ARBA" id="ARBA00035136"/>
    </source>
</evidence>
<dbReference type="GO" id="GO:0003735">
    <property type="term" value="F:structural constituent of ribosome"/>
    <property type="evidence" value="ECO:0007669"/>
    <property type="project" value="InterPro"/>
</dbReference>
<evidence type="ECO:0000313" key="9">
    <source>
        <dbReference type="Proteomes" id="UP000231252"/>
    </source>
</evidence>
<sequence>MAKIESAKKAHRGSEKKKQHNLFWKKRIKVAQKAFVAEEGQSLVNLQSVLDKAVNNKVIHKNKASRLKSRFAKKLAIKK</sequence>
<dbReference type="InterPro" id="IPR002583">
    <property type="entry name" value="Ribosomal_bS20"/>
</dbReference>
<keyword evidence="1 6" id="KW-0699">rRNA-binding</keyword>
<dbReference type="Pfam" id="PF01649">
    <property type="entry name" value="Ribosomal_S20p"/>
    <property type="match status" value="1"/>
</dbReference>
<evidence type="ECO:0000256" key="6">
    <source>
        <dbReference type="HAMAP-Rule" id="MF_00500"/>
    </source>
</evidence>